<dbReference type="Pfam" id="PF14398">
    <property type="entry name" value="ATPgrasp_YheCD"/>
    <property type="match status" value="1"/>
</dbReference>
<accession>A0A4U0F4Q0</accession>
<name>A0A4U0F4Q0_9BACL</name>
<organism evidence="1 2">
    <name type="scientific">Cohnella pontilimi</name>
    <dbReference type="NCBI Taxonomy" id="2564100"/>
    <lineage>
        <taxon>Bacteria</taxon>
        <taxon>Bacillati</taxon>
        <taxon>Bacillota</taxon>
        <taxon>Bacilli</taxon>
        <taxon>Bacillales</taxon>
        <taxon>Paenibacillaceae</taxon>
        <taxon>Cohnella</taxon>
    </lineage>
</organism>
<evidence type="ECO:0008006" key="3">
    <source>
        <dbReference type="Google" id="ProtNLM"/>
    </source>
</evidence>
<evidence type="ECO:0000313" key="2">
    <source>
        <dbReference type="Proteomes" id="UP000309673"/>
    </source>
</evidence>
<dbReference type="SUPFAM" id="SSF56059">
    <property type="entry name" value="Glutathione synthetase ATP-binding domain-like"/>
    <property type="match status" value="1"/>
</dbReference>
<dbReference type="Proteomes" id="UP000309673">
    <property type="component" value="Unassembled WGS sequence"/>
</dbReference>
<dbReference type="AlphaFoldDB" id="A0A4U0F4Q0"/>
<evidence type="ECO:0000313" key="1">
    <source>
        <dbReference type="EMBL" id="TJY39577.1"/>
    </source>
</evidence>
<dbReference type="EMBL" id="SUPK01000010">
    <property type="protein sequence ID" value="TJY39577.1"/>
    <property type="molecule type" value="Genomic_DNA"/>
</dbReference>
<reference evidence="1 2" key="1">
    <citation type="submission" date="2019-04" db="EMBL/GenBank/DDBJ databases">
        <title>Cohnella sp. nov., isolated from soil.</title>
        <authorList>
            <person name="Kim W."/>
        </authorList>
    </citation>
    <scope>NUCLEOTIDE SEQUENCE [LARGE SCALE GENOMIC DNA]</scope>
    <source>
        <strain evidence="1 2">CAU 1483</strain>
    </source>
</reference>
<dbReference type="InterPro" id="IPR026838">
    <property type="entry name" value="YheC/D"/>
</dbReference>
<protein>
    <recommendedName>
        <fullName evidence="3">YheC/YheD family protein</fullName>
    </recommendedName>
</protein>
<proteinExistence type="predicted"/>
<dbReference type="OrthoDB" id="7869153at2"/>
<comment type="caution">
    <text evidence="1">The sequence shown here is derived from an EMBL/GenBank/DDBJ whole genome shotgun (WGS) entry which is preliminary data.</text>
</comment>
<dbReference type="Gene3D" id="3.30.470.20">
    <property type="entry name" value="ATP-grasp fold, B domain"/>
    <property type="match status" value="1"/>
</dbReference>
<gene>
    <name evidence="1" type="ORF">E5161_18565</name>
</gene>
<keyword evidence="2" id="KW-1185">Reference proteome</keyword>
<sequence length="347" mass="41571">MIGIILHPTRIEREKDRDKDPYVLFYMKLAQKHKVDICFYSLDQVSTERETVKGHAYSYRSRMLKYKTVPIPKINLYKCGSSIQSKGSFRKIKRLREKRDYRFYNACSIKDRDKNKDYMYLSKFERIHPYLPNTKTLCYDTLLSMLADYSKVFIKPKQGGQGNGIHILRKYNDKYSAIRIYNKTMKEELIPHHRLKHYFNRYFRNPSDFIAQRGLYLKTYKGQRFDFRVSPQKDRNDRWQVTGMIGRLAAPGWDVTNINQGGEIIHDLRKLIKPETEELIYRVSLRIAKALEERFIHLNDLGLDFAVDRRGKIWFLEANFRPNRKIVNVKRNRIPFEHVCAVYRKYA</sequence>